<proteinExistence type="predicted"/>
<dbReference type="Proteomes" id="UP000295554">
    <property type="component" value="Unassembled WGS sequence"/>
</dbReference>
<name>A0A4R5LWU7_9GAMM</name>
<dbReference type="OrthoDB" id="5597599at2"/>
<organism evidence="1 2">
    <name type="scientific">Seongchinamella unica</name>
    <dbReference type="NCBI Taxonomy" id="2547392"/>
    <lineage>
        <taxon>Bacteria</taxon>
        <taxon>Pseudomonadati</taxon>
        <taxon>Pseudomonadota</taxon>
        <taxon>Gammaproteobacteria</taxon>
        <taxon>Cellvibrionales</taxon>
        <taxon>Halieaceae</taxon>
        <taxon>Seongchinamella</taxon>
    </lineage>
</organism>
<sequence>MCKARLPQNPIVVTVNKYLQIERPEVTATGESRRVGFELEFSGLTLDEISAAVAESMQGQVEPLSRMESIVKVEELGDFKVELDWQLGKVMARYRQQHAGSPDDEDPLMDWIRDVASEVVPAEVVCPPVAVDKLDCLDVMTETLREAGAVGTHGAPHYAFGVHINPELPDLEPTTIAAYLKAFCVAQNWLVKTHEVDLTRRITPYIDLFPAAYVATVLNYDESISLTQLMDDYLRHNPSRNRALDLLPLLRHLDEDRLVAVIDDDRIKSRPTFHYRLPNCSIEEQGWSLSDSWNLWCVIESLAHSPDILQSMEQQWLDRHHKLIKLDEPSWHKQLDKIRKDLLSE</sequence>
<reference evidence="1 2" key="1">
    <citation type="submission" date="2019-03" db="EMBL/GenBank/DDBJ databases">
        <title>Seongchinamella monodicae gen. nov., sp. nov., a novel member of the Gammaproteobacteria isolated from a tidal mudflat of beach.</title>
        <authorList>
            <person name="Yang H.G."/>
            <person name="Kang J.W."/>
            <person name="Lee S.D."/>
        </authorList>
    </citation>
    <scope>NUCLEOTIDE SEQUENCE [LARGE SCALE GENOMIC DNA]</scope>
    <source>
        <strain evidence="1 2">GH4-78</strain>
    </source>
</reference>
<comment type="caution">
    <text evidence="1">The sequence shown here is derived from an EMBL/GenBank/DDBJ whole genome shotgun (WGS) entry which is preliminary data.</text>
</comment>
<dbReference type="InterPro" id="IPR022025">
    <property type="entry name" value="Amidoligase_2"/>
</dbReference>
<gene>
    <name evidence="1" type="ORF">E2F43_07010</name>
</gene>
<evidence type="ECO:0000313" key="1">
    <source>
        <dbReference type="EMBL" id="TDG15969.1"/>
    </source>
</evidence>
<evidence type="ECO:0008006" key="3">
    <source>
        <dbReference type="Google" id="ProtNLM"/>
    </source>
</evidence>
<accession>A0A4R5LWU7</accession>
<keyword evidence="2" id="KW-1185">Reference proteome</keyword>
<protein>
    <recommendedName>
        <fullName evidence="3">Amidoligase enzyme</fullName>
    </recommendedName>
</protein>
<dbReference type="AlphaFoldDB" id="A0A4R5LWU7"/>
<dbReference type="EMBL" id="SMSE01000001">
    <property type="protein sequence ID" value="TDG15969.1"/>
    <property type="molecule type" value="Genomic_DNA"/>
</dbReference>
<dbReference type="Pfam" id="PF12224">
    <property type="entry name" value="Amidoligase_2"/>
    <property type="match status" value="1"/>
</dbReference>
<evidence type="ECO:0000313" key="2">
    <source>
        <dbReference type="Proteomes" id="UP000295554"/>
    </source>
</evidence>